<reference evidence="2" key="2">
    <citation type="journal article" date="2007" name="Science">
        <title>Draft genome sequence of the sexually transmitted pathogen Trichomonas vaginalis.</title>
        <authorList>
            <person name="Carlton J.M."/>
            <person name="Hirt R.P."/>
            <person name="Silva J.C."/>
            <person name="Delcher A.L."/>
            <person name="Schatz M."/>
            <person name="Zhao Q."/>
            <person name="Wortman J.R."/>
            <person name="Bidwell S.L."/>
            <person name="Alsmark U.C.M."/>
            <person name="Besteiro S."/>
            <person name="Sicheritz-Ponten T."/>
            <person name="Noel C.J."/>
            <person name="Dacks J.B."/>
            <person name="Foster P.G."/>
            <person name="Simillion C."/>
            <person name="Van de Peer Y."/>
            <person name="Miranda-Saavedra D."/>
            <person name="Barton G.J."/>
            <person name="Westrop G.D."/>
            <person name="Mueller S."/>
            <person name="Dessi D."/>
            <person name="Fiori P.L."/>
            <person name="Ren Q."/>
            <person name="Paulsen I."/>
            <person name="Zhang H."/>
            <person name="Bastida-Corcuera F.D."/>
            <person name="Simoes-Barbosa A."/>
            <person name="Brown M.T."/>
            <person name="Hayes R.D."/>
            <person name="Mukherjee M."/>
            <person name="Okumura C.Y."/>
            <person name="Schneider R."/>
            <person name="Smith A.J."/>
            <person name="Vanacova S."/>
            <person name="Villalvazo M."/>
            <person name="Haas B.J."/>
            <person name="Pertea M."/>
            <person name="Feldblyum T.V."/>
            <person name="Utterback T.R."/>
            <person name="Shu C.L."/>
            <person name="Osoegawa K."/>
            <person name="de Jong P.J."/>
            <person name="Hrdy I."/>
            <person name="Horvathova L."/>
            <person name="Zubacova Z."/>
            <person name="Dolezal P."/>
            <person name="Malik S.B."/>
            <person name="Logsdon J.M. Jr."/>
            <person name="Henze K."/>
            <person name="Gupta A."/>
            <person name="Wang C.C."/>
            <person name="Dunne R.L."/>
            <person name="Upcroft J.A."/>
            <person name="Upcroft P."/>
            <person name="White O."/>
            <person name="Salzberg S.L."/>
            <person name="Tang P."/>
            <person name="Chiu C.-H."/>
            <person name="Lee Y.-S."/>
            <person name="Embley T.M."/>
            <person name="Coombs G.H."/>
            <person name="Mottram J.C."/>
            <person name="Tachezy J."/>
            <person name="Fraser-Liggett C.M."/>
            <person name="Johnson P.J."/>
        </authorList>
    </citation>
    <scope>NUCLEOTIDE SEQUENCE [LARGE SCALE GENOMIC DNA]</scope>
    <source>
        <strain evidence="2">G3</strain>
    </source>
</reference>
<keyword evidence="3" id="KW-1185">Reference proteome</keyword>
<proteinExistence type="predicted"/>
<dbReference type="InterPro" id="IPR035963">
    <property type="entry name" value="FERM_2"/>
</dbReference>
<gene>
    <name evidence="2" type="ORF">TVAG_094310</name>
</gene>
<dbReference type="PROSITE" id="PS50057">
    <property type="entry name" value="FERM_3"/>
    <property type="match status" value="1"/>
</dbReference>
<dbReference type="SUPFAM" id="SSF47031">
    <property type="entry name" value="Second domain of FERM"/>
    <property type="match status" value="1"/>
</dbReference>
<dbReference type="AlphaFoldDB" id="A2DBQ3"/>
<feature type="domain" description="FERM" evidence="1">
    <location>
        <begin position="689"/>
        <end position="972"/>
    </location>
</feature>
<name>A2DBQ3_TRIV3</name>
<dbReference type="RefSeq" id="XP_001583242.1">
    <property type="nucleotide sequence ID" value="XM_001583192.1"/>
</dbReference>
<dbReference type="EMBL" id="DS113185">
    <property type="protein sequence ID" value="EAY22256.1"/>
    <property type="molecule type" value="Genomic_DNA"/>
</dbReference>
<organism evidence="2 3">
    <name type="scientific">Trichomonas vaginalis (strain ATCC PRA-98 / G3)</name>
    <dbReference type="NCBI Taxonomy" id="412133"/>
    <lineage>
        <taxon>Eukaryota</taxon>
        <taxon>Metamonada</taxon>
        <taxon>Parabasalia</taxon>
        <taxon>Trichomonadida</taxon>
        <taxon>Trichomonadidae</taxon>
        <taxon>Trichomonas</taxon>
    </lineage>
</organism>
<sequence length="1020" mass="118675">MTVYDCDPMIKGGKLKMKEEEFIELLVLSSKAKELSSKMKSLTSEDLKKITPEYLKNNENLLEKVKKANSSSKNIDPVNAAKKFLKMIRQLPGFGYDDYKSKYFQNIDDKSIVRKAIVSVGPLYVMIYNREDMEKPLHKIYYGSIIEYQSMRMRMRIKFVKDDKGTVGVFEFVFSKKHRCSNLTAALHHNIFMTYELLLARRKKEAEKLSEEVRRLRGGFVDENGVINNSMIDLYVTTDLTVLDNLPIDWFDLFWSGGFITDRLITRFNLNPSIPYFLLLKGPNRGFIMFENYTKLIQICPFRGSILAILPRFMSIIIHYYNGDEKTTRNVFVDMTKTIHQLIPTIGDVFGLSYVVGFSLWATIKSELTPLDITRTINEQTPGIAEFVFARRFSPENSITVDEIDRRQLYQQSRDIFRRGAGWDPTDQEIGTLGYYQGFTDFNGDSTQIQQNARNLVPLKDILKQKSIIKDPTINDTKISLNKYIDTVRNIPGFGGGLFRVKVLNKQLGNVTFWFGPDNLKIMDSTMNKELLIVPYSEIVKSTAIPSEFSFYFVNEQRKIDCLHGSCDFAQRANNLIQANKLVHKDVYDNKRMHAIQDGTMFNSTKYIMQIPVTNLCSSMPYQTKTIDLSLIQTVDELRTVLQKEFDIPKSLEIVFLVKNLYNAEFIGMFELIGYPYFQKESILYVSPLYRKIYVVNEENKQEVFHFSVFSEIKDIIPYISWRFYQKFWNGFILFDTDNTQLSFLDVTKTLLEQRPQTNKYLFKRRYLIMTKNDAKSDEITDELYSFTKQSIIQSNYKLAEKTALEFGTYSIIETLNENEKPSEWNGNLQEHLPLNYSRYQDTATKVKALLNIAPSMTKLAARKKYCSNARQLSQFGAKQFDCKFQNESSYVLVGPFGLEIINKQQNNVENNNLSQKFSYSNIIFQCDLGQKLMFDVANDNGIQTHYELISNEANYISYLMKQYMSSMYWNYYIRSNVQDMEEDDFIKVNANPEGPSSIELYLSQWISDPKPEKFKFSLN</sequence>
<evidence type="ECO:0000313" key="3">
    <source>
        <dbReference type="Proteomes" id="UP000001542"/>
    </source>
</evidence>
<accession>A2DBQ3</accession>
<dbReference type="SMR" id="A2DBQ3"/>
<dbReference type="VEuPathDB" id="TrichDB:TVAGG3_0380990"/>
<protein>
    <recommendedName>
        <fullName evidence="1">FERM domain-containing protein</fullName>
    </recommendedName>
</protein>
<dbReference type="KEGG" id="tva:5467810"/>
<dbReference type="InterPro" id="IPR000299">
    <property type="entry name" value="FERM_domain"/>
</dbReference>
<reference evidence="2" key="1">
    <citation type="submission" date="2006-10" db="EMBL/GenBank/DDBJ databases">
        <authorList>
            <person name="Amadeo P."/>
            <person name="Zhao Q."/>
            <person name="Wortman J."/>
            <person name="Fraser-Liggett C."/>
            <person name="Carlton J."/>
        </authorList>
    </citation>
    <scope>NUCLEOTIDE SEQUENCE</scope>
    <source>
        <strain evidence="2">G3</strain>
    </source>
</reference>
<evidence type="ECO:0000259" key="1">
    <source>
        <dbReference type="PROSITE" id="PS50057"/>
    </source>
</evidence>
<evidence type="ECO:0000313" key="2">
    <source>
        <dbReference type="EMBL" id="EAY22256.1"/>
    </source>
</evidence>
<dbReference type="InParanoid" id="A2DBQ3"/>
<dbReference type="Proteomes" id="UP000001542">
    <property type="component" value="Unassembled WGS sequence"/>
</dbReference>
<dbReference type="OrthoDB" id="6018897at2759"/>
<dbReference type="VEuPathDB" id="TrichDB:TVAG_094310"/>